<organism evidence="2 3">
    <name type="scientific">Pisolithus tinctorius Marx 270</name>
    <dbReference type="NCBI Taxonomy" id="870435"/>
    <lineage>
        <taxon>Eukaryota</taxon>
        <taxon>Fungi</taxon>
        <taxon>Dikarya</taxon>
        <taxon>Basidiomycota</taxon>
        <taxon>Agaricomycotina</taxon>
        <taxon>Agaricomycetes</taxon>
        <taxon>Agaricomycetidae</taxon>
        <taxon>Boletales</taxon>
        <taxon>Sclerodermatineae</taxon>
        <taxon>Pisolithaceae</taxon>
        <taxon>Pisolithus</taxon>
    </lineage>
</organism>
<feature type="compositionally biased region" description="Low complexity" evidence="1">
    <location>
        <begin position="386"/>
        <end position="396"/>
    </location>
</feature>
<dbReference type="STRING" id="870435.A0A0C3JRZ5"/>
<feature type="region of interest" description="Disordered" evidence="1">
    <location>
        <begin position="319"/>
        <end position="480"/>
    </location>
</feature>
<evidence type="ECO:0000313" key="2">
    <source>
        <dbReference type="EMBL" id="KIO11918.1"/>
    </source>
</evidence>
<accession>A0A0C3JRZ5</accession>
<feature type="compositionally biased region" description="Polar residues" evidence="1">
    <location>
        <begin position="319"/>
        <end position="330"/>
    </location>
</feature>
<evidence type="ECO:0000256" key="1">
    <source>
        <dbReference type="SAM" id="MobiDB-lite"/>
    </source>
</evidence>
<reference evidence="2 3" key="1">
    <citation type="submission" date="2014-04" db="EMBL/GenBank/DDBJ databases">
        <authorList>
            <consortium name="DOE Joint Genome Institute"/>
            <person name="Kuo A."/>
            <person name="Kohler A."/>
            <person name="Costa M.D."/>
            <person name="Nagy L.G."/>
            <person name="Floudas D."/>
            <person name="Copeland A."/>
            <person name="Barry K.W."/>
            <person name="Cichocki N."/>
            <person name="Veneault-Fourrey C."/>
            <person name="LaButti K."/>
            <person name="Lindquist E.A."/>
            <person name="Lipzen A."/>
            <person name="Lundell T."/>
            <person name="Morin E."/>
            <person name="Murat C."/>
            <person name="Sun H."/>
            <person name="Tunlid A."/>
            <person name="Henrissat B."/>
            <person name="Grigoriev I.V."/>
            <person name="Hibbett D.S."/>
            <person name="Martin F."/>
            <person name="Nordberg H.P."/>
            <person name="Cantor M.N."/>
            <person name="Hua S.X."/>
        </authorList>
    </citation>
    <scope>NUCLEOTIDE SEQUENCE [LARGE SCALE GENOMIC DNA]</scope>
    <source>
        <strain evidence="2 3">Marx 270</strain>
    </source>
</reference>
<gene>
    <name evidence="2" type="ORF">M404DRAFT_20491</name>
</gene>
<name>A0A0C3JRZ5_PISTI</name>
<reference evidence="3" key="2">
    <citation type="submission" date="2015-01" db="EMBL/GenBank/DDBJ databases">
        <title>Evolutionary Origins and Diversification of the Mycorrhizal Mutualists.</title>
        <authorList>
            <consortium name="DOE Joint Genome Institute"/>
            <consortium name="Mycorrhizal Genomics Consortium"/>
            <person name="Kohler A."/>
            <person name="Kuo A."/>
            <person name="Nagy L.G."/>
            <person name="Floudas D."/>
            <person name="Copeland A."/>
            <person name="Barry K.W."/>
            <person name="Cichocki N."/>
            <person name="Veneault-Fourrey C."/>
            <person name="LaButti K."/>
            <person name="Lindquist E.A."/>
            <person name="Lipzen A."/>
            <person name="Lundell T."/>
            <person name="Morin E."/>
            <person name="Murat C."/>
            <person name="Riley R."/>
            <person name="Ohm R."/>
            <person name="Sun H."/>
            <person name="Tunlid A."/>
            <person name="Henrissat B."/>
            <person name="Grigoriev I.V."/>
            <person name="Hibbett D.S."/>
            <person name="Martin F."/>
        </authorList>
    </citation>
    <scope>NUCLEOTIDE SEQUENCE [LARGE SCALE GENOMIC DNA]</scope>
    <source>
        <strain evidence="3">Marx 270</strain>
    </source>
</reference>
<evidence type="ECO:0000313" key="3">
    <source>
        <dbReference type="Proteomes" id="UP000054217"/>
    </source>
</evidence>
<sequence length="480" mass="53217">MARCTDLFCNIERVIEEGMLLGQEADLSDDDSLDASIPQKMSPTIRERLKRDYETLLQQAPSLKVLINDPKKKKVIDTIVAEMNITIGQIRSDDATRLRAYIGQYVAPRPLEAGVSPPIMSVGSKSGMGVNHPVLARMLCPASARDEFIKNPSRTRQQLIEGNIRMTAEEFPLFLWEGDPPAVQWDEENQSDGLFKGYVLERVMRHIFTGPSTALGEQSRGTRPCNAILHGMTSVEPEHIAYASVQARYAMSSKNKWGEVDGDFNYRKFYYGIIKMIRECPDEDWVVDLKKWWNMKIFRNESGRDSGAGAIGDFNTEEAASSTSSLQKMQAQMAARVAAKQRVNARPPTPPRSSPPLSRTGQDEHALARPSPSSHHSGRAEDENASAGPSFSSLSSEHTTPSPAKVKKVSKKHLHVRVLSFDHNSDPEEESTPTLRRSPRKNAPNTNVEGAAITPKRPARKHTSTSAASKSGKSKAKSRR</sequence>
<dbReference type="OrthoDB" id="3220614at2759"/>
<dbReference type="Pfam" id="PF20414">
    <property type="entry name" value="DUF6698"/>
    <property type="match status" value="1"/>
</dbReference>
<dbReference type="AlphaFoldDB" id="A0A0C3JRZ5"/>
<proteinExistence type="predicted"/>
<dbReference type="InterPro" id="IPR046521">
    <property type="entry name" value="DUF6698"/>
</dbReference>
<protein>
    <submittedName>
        <fullName evidence="2">Uncharacterized protein</fullName>
    </submittedName>
</protein>
<dbReference type="EMBL" id="KN831949">
    <property type="protein sequence ID" value="KIO11918.1"/>
    <property type="molecule type" value="Genomic_DNA"/>
</dbReference>
<dbReference type="InParanoid" id="A0A0C3JRZ5"/>
<keyword evidence="3" id="KW-1185">Reference proteome</keyword>
<dbReference type="HOGENOM" id="CLU_041044_0_0_1"/>
<feature type="compositionally biased region" description="Basic residues" evidence="1">
    <location>
        <begin position="405"/>
        <end position="416"/>
    </location>
</feature>
<dbReference type="Proteomes" id="UP000054217">
    <property type="component" value="Unassembled WGS sequence"/>
</dbReference>